<sequence>MRRRSPLTLTQCDTARPRRIPVEVLARASGSSRLTEDRASQAPMDSSLTSLLHDASRHWISYRLCCWHISTPDLASQLLVNSSLMPASTARYKDSASR</sequence>
<dbReference type="Proteomes" id="UP001066276">
    <property type="component" value="Chromosome 9"/>
</dbReference>
<keyword evidence="2" id="KW-1185">Reference proteome</keyword>
<protein>
    <submittedName>
        <fullName evidence="1">Uncharacterized protein</fullName>
    </submittedName>
</protein>
<accession>A0AAV7MTV1</accession>
<proteinExistence type="predicted"/>
<organism evidence="1 2">
    <name type="scientific">Pleurodeles waltl</name>
    <name type="common">Iberian ribbed newt</name>
    <dbReference type="NCBI Taxonomy" id="8319"/>
    <lineage>
        <taxon>Eukaryota</taxon>
        <taxon>Metazoa</taxon>
        <taxon>Chordata</taxon>
        <taxon>Craniata</taxon>
        <taxon>Vertebrata</taxon>
        <taxon>Euteleostomi</taxon>
        <taxon>Amphibia</taxon>
        <taxon>Batrachia</taxon>
        <taxon>Caudata</taxon>
        <taxon>Salamandroidea</taxon>
        <taxon>Salamandridae</taxon>
        <taxon>Pleurodelinae</taxon>
        <taxon>Pleurodeles</taxon>
    </lineage>
</organism>
<dbReference type="AlphaFoldDB" id="A0AAV7MTV1"/>
<dbReference type="EMBL" id="JANPWB010000013">
    <property type="protein sequence ID" value="KAJ1103715.1"/>
    <property type="molecule type" value="Genomic_DNA"/>
</dbReference>
<reference evidence="1" key="1">
    <citation type="journal article" date="2022" name="bioRxiv">
        <title>Sequencing and chromosome-scale assembly of the giantPleurodeles waltlgenome.</title>
        <authorList>
            <person name="Brown T."/>
            <person name="Elewa A."/>
            <person name="Iarovenko S."/>
            <person name="Subramanian E."/>
            <person name="Araus A.J."/>
            <person name="Petzold A."/>
            <person name="Susuki M."/>
            <person name="Suzuki K.-i.T."/>
            <person name="Hayashi T."/>
            <person name="Toyoda A."/>
            <person name="Oliveira C."/>
            <person name="Osipova E."/>
            <person name="Leigh N.D."/>
            <person name="Simon A."/>
            <person name="Yun M.H."/>
        </authorList>
    </citation>
    <scope>NUCLEOTIDE SEQUENCE</scope>
    <source>
        <strain evidence="1">20211129_DDA</strain>
        <tissue evidence="1">Liver</tissue>
    </source>
</reference>
<gene>
    <name evidence="1" type="ORF">NDU88_001136</name>
</gene>
<comment type="caution">
    <text evidence="1">The sequence shown here is derived from an EMBL/GenBank/DDBJ whole genome shotgun (WGS) entry which is preliminary data.</text>
</comment>
<name>A0AAV7MTV1_PLEWA</name>
<evidence type="ECO:0000313" key="2">
    <source>
        <dbReference type="Proteomes" id="UP001066276"/>
    </source>
</evidence>
<evidence type="ECO:0000313" key="1">
    <source>
        <dbReference type="EMBL" id="KAJ1103715.1"/>
    </source>
</evidence>